<dbReference type="InterPro" id="IPR020930">
    <property type="entry name" value="Ribosomal_uL5_bac-type"/>
</dbReference>
<dbReference type="Pfam" id="PF01386">
    <property type="entry name" value="Ribosomal_L25p"/>
    <property type="match status" value="1"/>
</dbReference>
<dbReference type="InterPro" id="IPR029751">
    <property type="entry name" value="Ribosomal_L25_dom"/>
</dbReference>
<organism evidence="8 9">
    <name type="scientific">Clostridium thermosuccinogenes</name>
    <dbReference type="NCBI Taxonomy" id="84032"/>
    <lineage>
        <taxon>Bacteria</taxon>
        <taxon>Bacillati</taxon>
        <taxon>Bacillota</taxon>
        <taxon>Clostridia</taxon>
        <taxon>Eubacteriales</taxon>
        <taxon>Clostridiaceae</taxon>
        <taxon>Clostridium</taxon>
    </lineage>
</organism>
<dbReference type="PANTHER" id="PTHR33284:SF1">
    <property type="entry name" value="RIBOSOMAL PROTEIN L25_GLN-TRNA SYNTHETASE, ANTI-CODON-BINDING DOMAIN-CONTAINING PROTEIN"/>
    <property type="match status" value="1"/>
</dbReference>
<dbReference type="GO" id="GO:0022625">
    <property type="term" value="C:cytosolic large ribosomal subunit"/>
    <property type="evidence" value="ECO:0007669"/>
    <property type="project" value="TreeGrafter"/>
</dbReference>
<dbReference type="InterPro" id="IPR001021">
    <property type="entry name" value="Ribosomal_bL25_long"/>
</dbReference>
<proteinExistence type="inferred from homology"/>
<dbReference type="GO" id="GO:0008097">
    <property type="term" value="F:5S rRNA binding"/>
    <property type="evidence" value="ECO:0007669"/>
    <property type="project" value="InterPro"/>
</dbReference>
<comment type="subunit">
    <text evidence="5">Part of the 50S ribosomal subunit; part of the 5S rRNA/L5/L18/L25 subcomplex. Contacts the 5S rRNA. Binds to the 5S rRNA independently of L5 and L18.</text>
</comment>
<name>A0A2K2FI58_9CLOT</name>
<keyword evidence="4 5" id="KW-0687">Ribonucleoprotein</keyword>
<dbReference type="GO" id="GO:0003735">
    <property type="term" value="F:structural constituent of ribosome"/>
    <property type="evidence" value="ECO:0007669"/>
    <property type="project" value="InterPro"/>
</dbReference>
<dbReference type="AlphaFoldDB" id="A0A2K2FI58"/>
<dbReference type="HAMAP" id="MF_01334">
    <property type="entry name" value="Ribosomal_bL25_CTC"/>
    <property type="match status" value="1"/>
</dbReference>
<protein>
    <recommendedName>
        <fullName evidence="5">Large ribosomal subunit protein bL25</fullName>
    </recommendedName>
    <alternativeName>
        <fullName evidence="5">General stress protein CTC</fullName>
    </alternativeName>
</protein>
<evidence type="ECO:0000313" key="8">
    <source>
        <dbReference type="EMBL" id="PNT98466.1"/>
    </source>
</evidence>
<evidence type="ECO:0000256" key="1">
    <source>
        <dbReference type="ARBA" id="ARBA00022730"/>
    </source>
</evidence>
<dbReference type="CDD" id="cd00495">
    <property type="entry name" value="Ribosomal_L25_TL5_CTC"/>
    <property type="match status" value="1"/>
</dbReference>
<dbReference type="PANTHER" id="PTHR33284">
    <property type="entry name" value="RIBOSOMAL PROTEIN L25/GLN-TRNA SYNTHETASE, ANTI-CODON-BINDING DOMAIN-CONTAINING PROTEIN"/>
    <property type="match status" value="1"/>
</dbReference>
<dbReference type="RefSeq" id="WP_103081788.1">
    <property type="nucleotide sequence ID" value="NZ_CP021850.1"/>
</dbReference>
<keyword evidence="2 5" id="KW-0694">RNA-binding</keyword>
<keyword evidence="9" id="KW-1185">Reference proteome</keyword>
<evidence type="ECO:0000259" key="6">
    <source>
        <dbReference type="Pfam" id="PF01386"/>
    </source>
</evidence>
<reference evidence="8 9" key="1">
    <citation type="submission" date="2017-06" db="EMBL/GenBank/DDBJ databases">
        <title>Investigating the central metabolism of Clostridium thermosuccinogenes.</title>
        <authorList>
            <person name="Koendjbiharie J.G."/>
            <person name="van Kranenburg R."/>
        </authorList>
    </citation>
    <scope>NUCLEOTIDE SEQUENCE [LARGE SCALE GENOMIC DNA]</scope>
    <source>
        <strain evidence="8 9">DSM 5806</strain>
    </source>
</reference>
<evidence type="ECO:0000256" key="4">
    <source>
        <dbReference type="ARBA" id="ARBA00023274"/>
    </source>
</evidence>
<evidence type="ECO:0000259" key="7">
    <source>
        <dbReference type="Pfam" id="PF14693"/>
    </source>
</evidence>
<dbReference type="InterPro" id="IPR020057">
    <property type="entry name" value="Ribosomal_bL25_b-dom"/>
</dbReference>
<comment type="caution">
    <text evidence="8">The sequence shown here is derived from an EMBL/GenBank/DDBJ whole genome shotgun (WGS) entry which is preliminary data.</text>
</comment>
<keyword evidence="3 5" id="KW-0689">Ribosomal protein</keyword>
<dbReference type="GO" id="GO:0006412">
    <property type="term" value="P:translation"/>
    <property type="evidence" value="ECO:0007669"/>
    <property type="project" value="UniProtKB-UniRule"/>
</dbReference>
<feature type="domain" description="Large ribosomal subunit protein bL25 beta" evidence="7">
    <location>
        <begin position="97"/>
        <end position="177"/>
    </location>
</feature>
<dbReference type="Pfam" id="PF14693">
    <property type="entry name" value="Ribosomal_TL5_C"/>
    <property type="match status" value="1"/>
</dbReference>
<dbReference type="Gene3D" id="2.40.240.10">
    <property type="entry name" value="Ribosomal Protein L25, Chain P"/>
    <property type="match status" value="1"/>
</dbReference>
<comment type="similarity">
    <text evidence="5">Belongs to the bacterial ribosomal protein bL25 family. CTC subfamily.</text>
</comment>
<dbReference type="Gene3D" id="2.170.120.20">
    <property type="entry name" value="Ribosomal protein L25, beta domain"/>
    <property type="match status" value="1"/>
</dbReference>
<dbReference type="EMBL" id="NIOJ01000027">
    <property type="protein sequence ID" value="PNT98466.1"/>
    <property type="molecule type" value="Genomic_DNA"/>
</dbReference>
<dbReference type="NCBIfam" id="TIGR00731">
    <property type="entry name" value="bL25_bact_ctc"/>
    <property type="match status" value="1"/>
</dbReference>
<evidence type="ECO:0000256" key="5">
    <source>
        <dbReference type="HAMAP-Rule" id="MF_01334"/>
    </source>
</evidence>
<dbReference type="Proteomes" id="UP000236151">
    <property type="component" value="Unassembled WGS sequence"/>
</dbReference>
<evidence type="ECO:0000256" key="3">
    <source>
        <dbReference type="ARBA" id="ARBA00022980"/>
    </source>
</evidence>
<feature type="domain" description="Large ribosomal subunit protein bL25 L25" evidence="6">
    <location>
        <begin position="5"/>
        <end position="88"/>
    </location>
</feature>
<dbReference type="OrthoDB" id="9790002at2"/>
<dbReference type="SUPFAM" id="SSF50715">
    <property type="entry name" value="Ribosomal protein L25-like"/>
    <property type="match status" value="1"/>
</dbReference>
<evidence type="ECO:0000256" key="2">
    <source>
        <dbReference type="ARBA" id="ARBA00022884"/>
    </source>
</evidence>
<dbReference type="InterPro" id="IPR011035">
    <property type="entry name" value="Ribosomal_bL25/Gln-tRNA_synth"/>
</dbReference>
<accession>A0A2K2FI58</accession>
<dbReference type="InterPro" id="IPR037121">
    <property type="entry name" value="Ribosomal_bL25_C"/>
</dbReference>
<keyword evidence="1 5" id="KW-0699">rRNA-binding</keyword>
<dbReference type="InterPro" id="IPR020056">
    <property type="entry name" value="Rbsml_bL25/Gln-tRNA_synth_N"/>
</dbReference>
<sequence length="188" mass="21330">MITSLKAMERTDCAKRIRKQGYVPCSIYGPGVERNIDIQIEEKELNRFLKDHFIGSKTKVKINDSELSCVIKNIERDPIIKNPIHIEFYASSEDRLVKVKVPLKFKGKEYLLKNNLVLNINRNEIVIQGILKDLPEYIEVDVSLMKEGSTLVMGDIVLPEGIKLLSRQNEVVVQVAQAVHESEAEIAG</sequence>
<comment type="function">
    <text evidence="5">This is one of the proteins that binds to the 5S RNA in the ribosome where it forms part of the central protuberance.</text>
</comment>
<gene>
    <name evidence="5" type="primary">rplY</name>
    <name evidence="5" type="synonym">ctc</name>
    <name evidence="8" type="ORF">CDQ84_10970</name>
</gene>
<evidence type="ECO:0000313" key="9">
    <source>
        <dbReference type="Proteomes" id="UP000236151"/>
    </source>
</evidence>
<dbReference type="KEGG" id="cthd:CDO33_11805"/>